<proteinExistence type="predicted"/>
<keyword evidence="3" id="KW-1185">Reference proteome</keyword>
<name>A0A5A7QNJ6_STRAF</name>
<protein>
    <submittedName>
        <fullName evidence="2">Acyl-CoA N-acyltransferases super family protein</fullName>
    </submittedName>
</protein>
<dbReference type="EMBL" id="BKCP01007604">
    <property type="protein sequence ID" value="GER46508.1"/>
    <property type="molecule type" value="Genomic_DNA"/>
</dbReference>
<organism evidence="2 3">
    <name type="scientific">Striga asiatica</name>
    <name type="common">Asiatic witchweed</name>
    <name type="synonym">Buchnera asiatica</name>
    <dbReference type="NCBI Taxonomy" id="4170"/>
    <lineage>
        <taxon>Eukaryota</taxon>
        <taxon>Viridiplantae</taxon>
        <taxon>Streptophyta</taxon>
        <taxon>Embryophyta</taxon>
        <taxon>Tracheophyta</taxon>
        <taxon>Spermatophyta</taxon>
        <taxon>Magnoliopsida</taxon>
        <taxon>eudicotyledons</taxon>
        <taxon>Gunneridae</taxon>
        <taxon>Pentapetalae</taxon>
        <taxon>asterids</taxon>
        <taxon>lamiids</taxon>
        <taxon>Lamiales</taxon>
        <taxon>Orobanchaceae</taxon>
        <taxon>Buchnereae</taxon>
        <taxon>Striga</taxon>
    </lineage>
</organism>
<keyword evidence="2" id="KW-0808">Transferase</keyword>
<keyword evidence="2" id="KW-0012">Acyltransferase</keyword>
<feature type="compositionally biased region" description="Basic residues" evidence="1">
    <location>
        <begin position="1"/>
        <end position="12"/>
    </location>
</feature>
<feature type="region of interest" description="Disordered" evidence="1">
    <location>
        <begin position="1"/>
        <end position="184"/>
    </location>
</feature>
<feature type="compositionally biased region" description="Low complexity" evidence="1">
    <location>
        <begin position="71"/>
        <end position="88"/>
    </location>
</feature>
<dbReference type="GO" id="GO:0016746">
    <property type="term" value="F:acyltransferase activity"/>
    <property type="evidence" value="ECO:0007669"/>
    <property type="project" value="UniProtKB-KW"/>
</dbReference>
<sequence>MRSKSQPSHKLKTLGPLSPKYPSASHVSSPLTRRRYKSRPISNFRREDERRPYSSVRDGTVLSLASTAVDPSRALSPASSSTSIAEPPSHADNRNSSPLTDGIPAPSSPSPMFSSLRRFRASTINWPRLLASPDHRQPISSSRRPRPQTAERVVPTNRKGETRPLVAEEDPTIEFYSAPSSGNG</sequence>
<dbReference type="AlphaFoldDB" id="A0A5A7QNJ6"/>
<evidence type="ECO:0000256" key="1">
    <source>
        <dbReference type="SAM" id="MobiDB-lite"/>
    </source>
</evidence>
<comment type="caution">
    <text evidence="2">The sequence shown here is derived from an EMBL/GenBank/DDBJ whole genome shotgun (WGS) entry which is preliminary data.</text>
</comment>
<accession>A0A5A7QNJ6</accession>
<dbReference type="Proteomes" id="UP000325081">
    <property type="component" value="Unassembled WGS sequence"/>
</dbReference>
<evidence type="ECO:0000313" key="2">
    <source>
        <dbReference type="EMBL" id="GER46508.1"/>
    </source>
</evidence>
<evidence type="ECO:0000313" key="3">
    <source>
        <dbReference type="Proteomes" id="UP000325081"/>
    </source>
</evidence>
<gene>
    <name evidence="2" type="ORF">STAS_23556</name>
</gene>
<reference evidence="3" key="1">
    <citation type="journal article" date="2019" name="Curr. Biol.">
        <title>Genome Sequence of Striga asiatica Provides Insight into the Evolution of Plant Parasitism.</title>
        <authorList>
            <person name="Yoshida S."/>
            <person name="Kim S."/>
            <person name="Wafula E.K."/>
            <person name="Tanskanen J."/>
            <person name="Kim Y.M."/>
            <person name="Honaas L."/>
            <person name="Yang Z."/>
            <person name="Spallek T."/>
            <person name="Conn C.E."/>
            <person name="Ichihashi Y."/>
            <person name="Cheong K."/>
            <person name="Cui S."/>
            <person name="Der J.P."/>
            <person name="Gundlach H."/>
            <person name="Jiao Y."/>
            <person name="Hori C."/>
            <person name="Ishida J.K."/>
            <person name="Kasahara H."/>
            <person name="Kiba T."/>
            <person name="Kim M.S."/>
            <person name="Koo N."/>
            <person name="Laohavisit A."/>
            <person name="Lee Y.H."/>
            <person name="Lumba S."/>
            <person name="McCourt P."/>
            <person name="Mortimer J.C."/>
            <person name="Mutuku J.M."/>
            <person name="Nomura T."/>
            <person name="Sasaki-Sekimoto Y."/>
            <person name="Seto Y."/>
            <person name="Wang Y."/>
            <person name="Wakatake T."/>
            <person name="Sakakibara H."/>
            <person name="Demura T."/>
            <person name="Yamaguchi S."/>
            <person name="Yoneyama K."/>
            <person name="Manabe R.I."/>
            <person name="Nelson D.C."/>
            <person name="Schulman A.H."/>
            <person name="Timko M.P."/>
            <person name="dePamphilis C.W."/>
            <person name="Choi D."/>
            <person name="Shirasu K."/>
        </authorList>
    </citation>
    <scope>NUCLEOTIDE SEQUENCE [LARGE SCALE GENOMIC DNA]</scope>
    <source>
        <strain evidence="3">cv. UVA1</strain>
    </source>
</reference>